<evidence type="ECO:0000313" key="7">
    <source>
        <dbReference type="EMBL" id="ABD25874.1"/>
    </source>
</evidence>
<dbReference type="PANTHER" id="PTHR43531">
    <property type="entry name" value="PROTEIN ICFG"/>
    <property type="match status" value="1"/>
</dbReference>
<dbReference type="GO" id="GO:0016020">
    <property type="term" value="C:membrane"/>
    <property type="evidence" value="ECO:0007669"/>
    <property type="project" value="UniProtKB-SubCell"/>
</dbReference>
<name>Q2G8E9_NOVAD</name>
<dbReference type="SMART" id="SM00304">
    <property type="entry name" value="HAMP"/>
    <property type="match status" value="1"/>
</dbReference>
<dbReference type="PANTHER" id="PTHR43531:SF11">
    <property type="entry name" value="METHYL-ACCEPTING CHEMOTAXIS PROTEIN 3"/>
    <property type="match status" value="1"/>
</dbReference>
<dbReference type="InterPro" id="IPR004089">
    <property type="entry name" value="MCPsignal_dom"/>
</dbReference>
<dbReference type="PROSITE" id="PS50111">
    <property type="entry name" value="CHEMOTAXIS_TRANSDUC_2"/>
    <property type="match status" value="1"/>
</dbReference>
<dbReference type="Pfam" id="PF00015">
    <property type="entry name" value="MCPsignal"/>
    <property type="match status" value="1"/>
</dbReference>
<keyword evidence="2" id="KW-0145">Chemotaxis</keyword>
<dbReference type="InterPro" id="IPR039379">
    <property type="entry name" value="Protoglobin_sensor_dom"/>
</dbReference>
<feature type="domain" description="HAMP" evidence="6">
    <location>
        <begin position="165"/>
        <end position="216"/>
    </location>
</feature>
<dbReference type="STRING" id="279238.Saro_1430"/>
<dbReference type="GO" id="GO:0007165">
    <property type="term" value="P:signal transduction"/>
    <property type="evidence" value="ECO:0007669"/>
    <property type="project" value="UniProtKB-KW"/>
</dbReference>
<dbReference type="GO" id="GO:0006935">
    <property type="term" value="P:chemotaxis"/>
    <property type="evidence" value="ECO:0007669"/>
    <property type="project" value="UniProtKB-KW"/>
</dbReference>
<comment type="similarity">
    <text evidence="3">Belongs to the methyl-accepting chemotaxis (MCP) protein family.</text>
</comment>
<dbReference type="KEGG" id="nar:Saro_1430"/>
<dbReference type="InterPro" id="IPR051310">
    <property type="entry name" value="MCP_chemotaxis"/>
</dbReference>
<dbReference type="EMBL" id="CP000248">
    <property type="protein sequence ID" value="ABD25874.1"/>
    <property type="molecule type" value="Genomic_DNA"/>
</dbReference>
<keyword evidence="8" id="KW-1185">Reference proteome</keyword>
<evidence type="ECO:0000256" key="3">
    <source>
        <dbReference type="ARBA" id="ARBA00029447"/>
    </source>
</evidence>
<gene>
    <name evidence="7" type="ordered locus">Saro_1430</name>
</gene>
<dbReference type="Gene3D" id="1.10.287.950">
    <property type="entry name" value="Methyl-accepting chemotaxis protein"/>
    <property type="match status" value="1"/>
</dbReference>
<dbReference type="SUPFAM" id="SSF58104">
    <property type="entry name" value="Methyl-accepting chemotaxis protein (MCP) signaling domain"/>
    <property type="match status" value="1"/>
</dbReference>
<sequence length="481" mass="51124">MDTAHTGQDVARKLAFFNIDHKDFERFPHIAKVLENYAPPALDKLYDQIATTPETASFFGSRQAMRHARDKQIEHWAGMFSGRADRSYFESAERIGNVHARIGLEPGWYIGGYAMVLEQVINAMFSGIGGILGAKRTARSVGSLVKMALLDMEVALSTYFRAEEAARVAVIDEVSATLRGMADGDFASRVPDLPSAFAELQKHLDGMRQQVSSALANVSETSTAVGVGAKEIRQASDDLARRTEQQAASLEEASAAMTTLASTVRSAADDAAHMHDSVQKAHGEAVKGGSVVGEAVSAMNDIHDSAQEIGKIISVIDGIAFQTNLLALNAGVEAARAGDAGRGFAVVATEVRALAQRTADAARDIKHLIGQSSNQVERGVNLVGQTGETFSLIVEQVGHVAELASSIARMANEQATSIGQVRETVREMDTMTQQNAAMVEEATAAARSLAGEASRLSSLVSQFRLEGQGGGAGQRGLRRAA</sequence>
<dbReference type="SMART" id="SM00283">
    <property type="entry name" value="MA"/>
    <property type="match status" value="1"/>
</dbReference>
<dbReference type="GO" id="GO:0004888">
    <property type="term" value="F:transmembrane signaling receptor activity"/>
    <property type="evidence" value="ECO:0007669"/>
    <property type="project" value="InterPro"/>
</dbReference>
<evidence type="ECO:0000256" key="4">
    <source>
        <dbReference type="PROSITE-ProRule" id="PRU00284"/>
    </source>
</evidence>
<protein>
    <submittedName>
        <fullName evidence="7">Methyl-accepting chemotaxis sensory transducer</fullName>
    </submittedName>
</protein>
<dbReference type="InterPro" id="IPR012292">
    <property type="entry name" value="Globin/Proto"/>
</dbReference>
<evidence type="ECO:0000259" key="6">
    <source>
        <dbReference type="PROSITE" id="PS50885"/>
    </source>
</evidence>
<dbReference type="InterPro" id="IPR004090">
    <property type="entry name" value="Chemotax_Me-accpt_rcpt"/>
</dbReference>
<dbReference type="Proteomes" id="UP000009134">
    <property type="component" value="Chromosome"/>
</dbReference>
<dbReference type="PRINTS" id="PR00260">
    <property type="entry name" value="CHEMTRNSDUCR"/>
</dbReference>
<evidence type="ECO:0000256" key="1">
    <source>
        <dbReference type="ARBA" id="ARBA00004370"/>
    </source>
</evidence>
<dbReference type="RefSeq" id="WP_011445088.1">
    <property type="nucleotide sequence ID" value="NC_007794.1"/>
</dbReference>
<dbReference type="GO" id="GO:0019825">
    <property type="term" value="F:oxygen binding"/>
    <property type="evidence" value="ECO:0007669"/>
    <property type="project" value="InterPro"/>
</dbReference>
<dbReference type="eggNOG" id="COG0840">
    <property type="taxonomic scope" value="Bacteria"/>
</dbReference>
<evidence type="ECO:0000259" key="5">
    <source>
        <dbReference type="PROSITE" id="PS50111"/>
    </source>
</evidence>
<feature type="domain" description="Methyl-accepting transducer" evidence="5">
    <location>
        <begin position="221"/>
        <end position="450"/>
    </location>
</feature>
<evidence type="ECO:0000256" key="2">
    <source>
        <dbReference type="ARBA" id="ARBA00022500"/>
    </source>
</evidence>
<evidence type="ECO:0000313" key="8">
    <source>
        <dbReference type="Proteomes" id="UP000009134"/>
    </source>
</evidence>
<keyword evidence="4" id="KW-0807">Transducer</keyword>
<dbReference type="HOGENOM" id="CLU_000445_107_18_5"/>
<dbReference type="CDD" id="cd01068">
    <property type="entry name" value="globin_sensor"/>
    <property type="match status" value="1"/>
</dbReference>
<dbReference type="Gene3D" id="1.10.490.10">
    <property type="entry name" value="Globins"/>
    <property type="match status" value="1"/>
</dbReference>
<dbReference type="CDD" id="cd11386">
    <property type="entry name" value="MCP_signal"/>
    <property type="match status" value="1"/>
</dbReference>
<dbReference type="InterPro" id="IPR009050">
    <property type="entry name" value="Globin-like_sf"/>
</dbReference>
<organism evidence="7 8">
    <name type="scientific">Novosphingobium aromaticivorans (strain ATCC 700278 / DSM 12444 / CCUG 56034 / CIP 105152 / NBRC 16084 / F199)</name>
    <dbReference type="NCBI Taxonomy" id="279238"/>
    <lineage>
        <taxon>Bacteria</taxon>
        <taxon>Pseudomonadati</taxon>
        <taxon>Pseudomonadota</taxon>
        <taxon>Alphaproteobacteria</taxon>
        <taxon>Sphingomonadales</taxon>
        <taxon>Sphingomonadaceae</taxon>
        <taxon>Novosphingobium</taxon>
    </lineage>
</organism>
<dbReference type="SUPFAM" id="SSF46458">
    <property type="entry name" value="Globin-like"/>
    <property type="match status" value="1"/>
</dbReference>
<proteinExistence type="inferred from homology"/>
<dbReference type="GO" id="GO:0020037">
    <property type="term" value="F:heme binding"/>
    <property type="evidence" value="ECO:0007669"/>
    <property type="project" value="InterPro"/>
</dbReference>
<accession>Q2G8E9</accession>
<dbReference type="PROSITE" id="PS50885">
    <property type="entry name" value="HAMP"/>
    <property type="match status" value="1"/>
</dbReference>
<dbReference type="Pfam" id="PF11563">
    <property type="entry name" value="Protoglobin"/>
    <property type="match status" value="1"/>
</dbReference>
<dbReference type="InterPro" id="IPR003660">
    <property type="entry name" value="HAMP_dom"/>
</dbReference>
<dbReference type="AlphaFoldDB" id="Q2G8E9"/>
<dbReference type="FunFam" id="1.10.287.950:FF:000001">
    <property type="entry name" value="Methyl-accepting chemotaxis sensory transducer"/>
    <property type="match status" value="1"/>
</dbReference>
<reference evidence="8" key="1">
    <citation type="submission" date="2006-01" db="EMBL/GenBank/DDBJ databases">
        <title>Complete sequence of Novosphingobium aromaticivorans DSM 12444.</title>
        <authorList>
            <consortium name="US DOE Joint Genome Institute"/>
            <person name="Copeland A."/>
            <person name="Lucas S."/>
            <person name="Lapidus A."/>
            <person name="Barry K."/>
            <person name="Detter J.C."/>
            <person name="Glavina T."/>
            <person name="Hammon N."/>
            <person name="Israni S."/>
            <person name="Pitluck S."/>
            <person name="Chain P."/>
            <person name="Malfatti S."/>
            <person name="Shin M."/>
            <person name="Vergez L."/>
            <person name="Schmutz J."/>
            <person name="Larimer F."/>
            <person name="Land M."/>
            <person name="Kyrpides N."/>
            <person name="Ivanova N."/>
            <person name="Fredrickson J."/>
            <person name="Balkwill D."/>
            <person name="Romine M.F."/>
            <person name="Richardson P."/>
        </authorList>
    </citation>
    <scope>NUCLEOTIDE SEQUENCE [LARGE SCALE GENOMIC DNA]</scope>
    <source>
        <strain evidence="8">ATCC 700278 / DSM 12444 / CCUG 56034 / CIP 105152 / NBRC 16084 / F199</strain>
    </source>
</reference>
<dbReference type="InterPro" id="IPR044398">
    <property type="entry name" value="Globin-sensor_dom"/>
</dbReference>
<comment type="subcellular location">
    <subcellularLocation>
        <location evidence="1">Membrane</location>
    </subcellularLocation>
</comment>